<dbReference type="Gene3D" id="3.40.50.720">
    <property type="entry name" value="NAD(P)-binding Rossmann-like Domain"/>
    <property type="match status" value="2"/>
</dbReference>
<dbReference type="PROSITE" id="PS00065">
    <property type="entry name" value="D_2_HYDROXYACID_DH_1"/>
    <property type="match status" value="1"/>
</dbReference>
<reference evidence="8 9" key="1">
    <citation type="submission" date="2019-11" db="EMBL/GenBank/DDBJ databases">
        <title>Genome sequence of Moorella glycerini DSM11254.</title>
        <authorList>
            <person name="Poehlein A."/>
            <person name="Boeer T."/>
            <person name="Daniel R."/>
        </authorList>
    </citation>
    <scope>NUCLEOTIDE SEQUENCE [LARGE SCALE GENOMIC DNA]</scope>
    <source>
        <strain evidence="8 9">DSM 11254</strain>
    </source>
</reference>
<dbReference type="InterPro" id="IPR006139">
    <property type="entry name" value="D-isomer_2_OHA_DH_cat_dom"/>
</dbReference>
<evidence type="ECO:0000259" key="6">
    <source>
        <dbReference type="Pfam" id="PF00389"/>
    </source>
</evidence>
<dbReference type="PANTHER" id="PTHR42789">
    <property type="entry name" value="D-ISOMER SPECIFIC 2-HYDROXYACID DEHYDROGENASE FAMILY PROTEIN (AFU_ORTHOLOGUE AFUA_6G10090)"/>
    <property type="match status" value="1"/>
</dbReference>
<dbReference type="AlphaFoldDB" id="A0A6I5ZP12"/>
<keyword evidence="4" id="KW-0520">NAD</keyword>
<keyword evidence="8" id="KW-0670">Pyruvate</keyword>
<evidence type="ECO:0000259" key="7">
    <source>
        <dbReference type="Pfam" id="PF02826"/>
    </source>
</evidence>
<sequence>MSPYIVLSTSPTFTRYSSMAKQILEEHHCRLVMIPPEEMRRRDDFREILLEADAWVVGTNKVLAADLEQAPKLKVIVKHGTGIDSIDVEAAARRGIIVANAPGTNASAVADLTIGLMIAAARQIVIADQRTRQGLWGPIMGFDIYGTTLGIVGLGQIGRGVARRARGFQMNILGYDIVHDAEFEKENGVQPASLEEILATADFVTLHLPLTESTRQLIGVQELARMKTTAFLINTSRGELVDEAALYEVLQQKKIAGAALDVFQMEPPLDSALLKLENVIVTPHMGGYTYGSMALTSEIVARTIVNVLTGKPPLYEVKVS</sequence>
<evidence type="ECO:0000256" key="2">
    <source>
        <dbReference type="ARBA" id="ARBA00022605"/>
    </source>
</evidence>
<dbReference type="InterPro" id="IPR036291">
    <property type="entry name" value="NAD(P)-bd_dom_sf"/>
</dbReference>
<dbReference type="InterPro" id="IPR029752">
    <property type="entry name" value="D-isomer_DH_CS1"/>
</dbReference>
<dbReference type="PROSITE" id="PS00671">
    <property type="entry name" value="D_2_HYDROXYACID_DH_3"/>
    <property type="match status" value="1"/>
</dbReference>
<keyword evidence="9" id="KW-1185">Reference proteome</keyword>
<evidence type="ECO:0000256" key="5">
    <source>
        <dbReference type="RuleBase" id="RU003719"/>
    </source>
</evidence>
<dbReference type="InterPro" id="IPR029753">
    <property type="entry name" value="D-isomer_DH_CS"/>
</dbReference>
<evidence type="ECO:0000313" key="8">
    <source>
        <dbReference type="EMBL" id="QGP91516.1"/>
    </source>
</evidence>
<evidence type="ECO:0000256" key="4">
    <source>
        <dbReference type="ARBA" id="ARBA00023027"/>
    </source>
</evidence>
<evidence type="ECO:0000256" key="3">
    <source>
        <dbReference type="ARBA" id="ARBA00023002"/>
    </source>
</evidence>
<dbReference type="FunFam" id="3.40.50.720:FF:000203">
    <property type="entry name" value="D-3-phosphoglycerate dehydrogenase (SerA)"/>
    <property type="match status" value="1"/>
</dbReference>
<dbReference type="GO" id="GO:0051287">
    <property type="term" value="F:NAD binding"/>
    <property type="evidence" value="ECO:0007669"/>
    <property type="project" value="InterPro"/>
</dbReference>
<proteinExistence type="inferred from homology"/>
<feature type="domain" description="D-isomer specific 2-hydroxyacid dehydrogenase catalytic" evidence="6">
    <location>
        <begin position="16"/>
        <end position="317"/>
    </location>
</feature>
<dbReference type="Proteomes" id="UP000425916">
    <property type="component" value="Chromosome"/>
</dbReference>
<feature type="domain" description="D-isomer specific 2-hydroxyacid dehydrogenase NAD-binding" evidence="7">
    <location>
        <begin position="114"/>
        <end position="286"/>
    </location>
</feature>
<dbReference type="CDD" id="cd12172">
    <property type="entry name" value="PGDH_like_2"/>
    <property type="match status" value="1"/>
</dbReference>
<keyword evidence="2" id="KW-0028">Amino-acid biosynthesis</keyword>
<name>A0A6I5ZP12_9FIRM</name>
<evidence type="ECO:0000256" key="1">
    <source>
        <dbReference type="ARBA" id="ARBA00005854"/>
    </source>
</evidence>
<dbReference type="GO" id="GO:0008652">
    <property type="term" value="P:amino acid biosynthetic process"/>
    <property type="evidence" value="ECO:0007669"/>
    <property type="project" value="UniProtKB-KW"/>
</dbReference>
<keyword evidence="3 5" id="KW-0560">Oxidoreductase</keyword>
<dbReference type="Pfam" id="PF02826">
    <property type="entry name" value="2-Hacid_dh_C"/>
    <property type="match status" value="1"/>
</dbReference>
<dbReference type="GO" id="GO:0016618">
    <property type="term" value="F:hydroxypyruvate reductase [NAD(P)H] activity"/>
    <property type="evidence" value="ECO:0007669"/>
    <property type="project" value="UniProtKB-EC"/>
</dbReference>
<organism evidence="8 9">
    <name type="scientific">Neomoorella glycerini</name>
    <dbReference type="NCBI Taxonomy" id="55779"/>
    <lineage>
        <taxon>Bacteria</taxon>
        <taxon>Bacillati</taxon>
        <taxon>Bacillota</taxon>
        <taxon>Clostridia</taxon>
        <taxon>Neomoorellales</taxon>
        <taxon>Neomoorellaceae</taxon>
        <taxon>Neomoorella</taxon>
    </lineage>
</organism>
<protein>
    <submittedName>
        <fullName evidence="8">Hydroxypyruvate reductase</fullName>
        <ecNumber evidence="8">1.1.1.81</ecNumber>
    </submittedName>
</protein>
<dbReference type="Pfam" id="PF00389">
    <property type="entry name" value="2-Hacid_dh"/>
    <property type="match status" value="1"/>
</dbReference>
<gene>
    <name evidence="8" type="ORF">MGLY_08510</name>
</gene>
<evidence type="ECO:0000313" key="9">
    <source>
        <dbReference type="Proteomes" id="UP000425916"/>
    </source>
</evidence>
<dbReference type="PANTHER" id="PTHR42789:SF1">
    <property type="entry name" value="D-ISOMER SPECIFIC 2-HYDROXYACID DEHYDROGENASE FAMILY PROTEIN (AFU_ORTHOLOGUE AFUA_6G10090)"/>
    <property type="match status" value="1"/>
</dbReference>
<comment type="similarity">
    <text evidence="1 5">Belongs to the D-isomer specific 2-hydroxyacid dehydrogenase family.</text>
</comment>
<dbReference type="SUPFAM" id="SSF52283">
    <property type="entry name" value="Formate/glycerate dehydrogenase catalytic domain-like"/>
    <property type="match status" value="1"/>
</dbReference>
<dbReference type="EC" id="1.1.1.81" evidence="8"/>
<dbReference type="PROSITE" id="PS00670">
    <property type="entry name" value="D_2_HYDROXYACID_DH_2"/>
    <property type="match status" value="1"/>
</dbReference>
<dbReference type="SUPFAM" id="SSF51735">
    <property type="entry name" value="NAD(P)-binding Rossmann-fold domains"/>
    <property type="match status" value="1"/>
</dbReference>
<accession>A0A6I5ZP12</accession>
<dbReference type="EMBL" id="CP046244">
    <property type="protein sequence ID" value="QGP91516.1"/>
    <property type="molecule type" value="Genomic_DNA"/>
</dbReference>
<dbReference type="InterPro" id="IPR006140">
    <property type="entry name" value="D-isomer_DH_NAD-bd"/>
</dbReference>
<dbReference type="InterPro" id="IPR050857">
    <property type="entry name" value="D-2-hydroxyacid_DH"/>
</dbReference>